<accession>A0A8J7QBZ6</accession>
<keyword evidence="2" id="KW-1185">Reference proteome</keyword>
<organism evidence="1 2">
    <name type="scientific">Acanthopleuribacter pedis</name>
    <dbReference type="NCBI Taxonomy" id="442870"/>
    <lineage>
        <taxon>Bacteria</taxon>
        <taxon>Pseudomonadati</taxon>
        <taxon>Acidobacteriota</taxon>
        <taxon>Holophagae</taxon>
        <taxon>Acanthopleuribacterales</taxon>
        <taxon>Acanthopleuribacteraceae</taxon>
        <taxon>Acanthopleuribacter</taxon>
    </lineage>
</organism>
<evidence type="ECO:0000313" key="1">
    <source>
        <dbReference type="EMBL" id="MBO1318191.1"/>
    </source>
</evidence>
<name>A0A8J7QBZ6_9BACT</name>
<gene>
    <name evidence="1" type="ORF">J3U88_06980</name>
</gene>
<dbReference type="EMBL" id="JAFREP010000005">
    <property type="protein sequence ID" value="MBO1318191.1"/>
    <property type="molecule type" value="Genomic_DNA"/>
</dbReference>
<dbReference type="AlphaFoldDB" id="A0A8J7QBZ6"/>
<dbReference type="RefSeq" id="WP_207857828.1">
    <property type="nucleotide sequence ID" value="NZ_JAFREP010000005.1"/>
</dbReference>
<protein>
    <submittedName>
        <fullName evidence="1">Uncharacterized protein</fullName>
    </submittedName>
</protein>
<reference evidence="1" key="1">
    <citation type="submission" date="2021-03" db="EMBL/GenBank/DDBJ databases">
        <authorList>
            <person name="Wang G."/>
        </authorList>
    </citation>
    <scope>NUCLEOTIDE SEQUENCE</scope>
    <source>
        <strain evidence="1">KCTC 12899</strain>
    </source>
</reference>
<comment type="caution">
    <text evidence="1">The sequence shown here is derived from an EMBL/GenBank/DDBJ whole genome shotgun (WGS) entry which is preliminary data.</text>
</comment>
<evidence type="ECO:0000313" key="2">
    <source>
        <dbReference type="Proteomes" id="UP000664417"/>
    </source>
</evidence>
<sequence>MSAIFIATGKKKYVDQLEQHFQDLAKKGEIQILASRRNRKTTLLMPYYELKILFESESGKSIELETSLVRNLGYAGIGQSDQIVMKMRTTRTEEPMSRFNILNIAGNFQKRGGQIKIVEHVDDSRVRKYYFCDLALAGPIRLVFGFRDMLKNNEMVEEDSFEYIL</sequence>
<dbReference type="Proteomes" id="UP000664417">
    <property type="component" value="Unassembled WGS sequence"/>
</dbReference>
<proteinExistence type="predicted"/>